<organism evidence="1 2">
    <name type="scientific">Acidiferrimicrobium australe</name>
    <dbReference type="NCBI Taxonomy" id="2664430"/>
    <lineage>
        <taxon>Bacteria</taxon>
        <taxon>Bacillati</taxon>
        <taxon>Actinomycetota</taxon>
        <taxon>Acidimicrobiia</taxon>
        <taxon>Acidimicrobiales</taxon>
        <taxon>Acidimicrobiaceae</taxon>
        <taxon>Acidiferrimicrobium</taxon>
    </lineage>
</organism>
<gene>
    <name evidence="1" type="ORF">GHK86_04230</name>
</gene>
<name>A0ABW9QQ45_9ACTN</name>
<dbReference type="Proteomes" id="UP000437736">
    <property type="component" value="Unassembled WGS sequence"/>
</dbReference>
<accession>A0ABW9QQ45</accession>
<keyword evidence="2" id="KW-1185">Reference proteome</keyword>
<evidence type="ECO:0000313" key="1">
    <source>
        <dbReference type="EMBL" id="MST31934.1"/>
    </source>
</evidence>
<reference evidence="1 2" key="1">
    <citation type="submission" date="2019-11" db="EMBL/GenBank/DDBJ databases">
        <title>Acidiferrimicrobium australis gen. nov., sp. nov., an acidophilic and obligately heterotrophic, member of the Actinobacteria that catalyses dissimilatory oxido- reduction of iron isolated from metal-rich acidic water in Chile.</title>
        <authorList>
            <person name="Gonzalez D."/>
            <person name="Huber K."/>
            <person name="Hedrich S."/>
            <person name="Rojas-Villalobos C."/>
            <person name="Quatrini R."/>
            <person name="Dinamarca M.A."/>
            <person name="Schwarz A."/>
            <person name="Canales C."/>
            <person name="Nancucheo I."/>
        </authorList>
    </citation>
    <scope>NUCLEOTIDE SEQUENCE [LARGE SCALE GENOMIC DNA]</scope>
    <source>
        <strain evidence="1 2">USS-CCA1</strain>
    </source>
</reference>
<dbReference type="EMBL" id="WJHE01000177">
    <property type="protein sequence ID" value="MST31934.1"/>
    <property type="molecule type" value="Genomic_DNA"/>
</dbReference>
<sequence length="107" mass="11285">MSAPTAAERLEAAERAASRLEAALRRTGPQDPFPPALAALFAAPFPRFDDLPLDPGARGRLAAVIDRVEAVRNEVAARQRRVAGRLLAVSGALHHQSAAGATIDRAL</sequence>
<evidence type="ECO:0000313" key="2">
    <source>
        <dbReference type="Proteomes" id="UP000437736"/>
    </source>
</evidence>
<proteinExistence type="predicted"/>
<protein>
    <submittedName>
        <fullName evidence="1">Uncharacterized protein</fullName>
    </submittedName>
</protein>
<comment type="caution">
    <text evidence="1">The sequence shown here is derived from an EMBL/GenBank/DDBJ whole genome shotgun (WGS) entry which is preliminary data.</text>
</comment>